<dbReference type="EMBL" id="FOBH01000002">
    <property type="protein sequence ID" value="SEK71533.1"/>
    <property type="molecule type" value="Genomic_DNA"/>
</dbReference>
<evidence type="ECO:0000256" key="1">
    <source>
        <dbReference type="ARBA" id="ARBA00004370"/>
    </source>
</evidence>
<dbReference type="SUPFAM" id="SSF141868">
    <property type="entry name" value="EAL domain-like"/>
    <property type="match status" value="1"/>
</dbReference>
<evidence type="ECO:0000256" key="5">
    <source>
        <dbReference type="ARBA" id="ARBA00051114"/>
    </source>
</evidence>
<dbReference type="CDD" id="cd01948">
    <property type="entry name" value="EAL"/>
    <property type="match status" value="1"/>
</dbReference>
<dbReference type="CDD" id="cd00130">
    <property type="entry name" value="PAS"/>
    <property type="match status" value="1"/>
</dbReference>
<dbReference type="NCBIfam" id="TIGR00229">
    <property type="entry name" value="sensory_box"/>
    <property type="match status" value="1"/>
</dbReference>
<reference evidence="12 13" key="1">
    <citation type="submission" date="2016-10" db="EMBL/GenBank/DDBJ databases">
        <authorList>
            <person name="de Groot N.N."/>
        </authorList>
    </citation>
    <scope>NUCLEOTIDE SEQUENCE [LARGE SCALE GENOMIC DNA]</scope>
    <source>
        <strain evidence="12 13">Nv1</strain>
    </source>
</reference>
<dbReference type="RefSeq" id="WP_090827633.1">
    <property type="nucleotide sequence ID" value="NZ_FOBH01000002.1"/>
</dbReference>
<dbReference type="InterPro" id="IPR000160">
    <property type="entry name" value="GGDEF_dom"/>
</dbReference>
<evidence type="ECO:0000259" key="11">
    <source>
        <dbReference type="PROSITE" id="PS50887"/>
    </source>
</evidence>
<dbReference type="SMART" id="SM00086">
    <property type="entry name" value="PAC"/>
    <property type="match status" value="1"/>
</dbReference>
<dbReference type="InterPro" id="IPR043128">
    <property type="entry name" value="Rev_trsase/Diguanyl_cyclase"/>
</dbReference>
<dbReference type="PROSITE" id="PS50883">
    <property type="entry name" value="EAL"/>
    <property type="match status" value="1"/>
</dbReference>
<feature type="domain" description="CHASE" evidence="9">
    <location>
        <begin position="105"/>
        <end position="262"/>
    </location>
</feature>
<dbReference type="SUPFAM" id="SSF55785">
    <property type="entry name" value="PYP-like sensor domain (PAS domain)"/>
    <property type="match status" value="1"/>
</dbReference>
<dbReference type="SMART" id="SM00267">
    <property type="entry name" value="GGDEF"/>
    <property type="match status" value="1"/>
</dbReference>
<dbReference type="InterPro" id="IPR001610">
    <property type="entry name" value="PAC"/>
</dbReference>
<name>A0A1H7J9Y3_9PROT</name>
<keyword evidence="3 6" id="KW-1133">Transmembrane helix</keyword>
<dbReference type="SMART" id="SM01079">
    <property type="entry name" value="CHASE"/>
    <property type="match status" value="1"/>
</dbReference>
<dbReference type="PROSITE" id="PS50112">
    <property type="entry name" value="PAS"/>
    <property type="match status" value="1"/>
</dbReference>
<evidence type="ECO:0000259" key="9">
    <source>
        <dbReference type="PROSITE" id="PS50839"/>
    </source>
</evidence>
<dbReference type="SMART" id="SM00052">
    <property type="entry name" value="EAL"/>
    <property type="match status" value="1"/>
</dbReference>
<evidence type="ECO:0000259" key="7">
    <source>
        <dbReference type="PROSITE" id="PS50112"/>
    </source>
</evidence>
<evidence type="ECO:0000313" key="12">
    <source>
        <dbReference type="EMBL" id="SEK71533.1"/>
    </source>
</evidence>
<dbReference type="PROSITE" id="PS50887">
    <property type="entry name" value="GGDEF"/>
    <property type="match status" value="1"/>
</dbReference>
<evidence type="ECO:0000259" key="10">
    <source>
        <dbReference type="PROSITE" id="PS50883"/>
    </source>
</evidence>
<protein>
    <submittedName>
        <fullName evidence="12">PAS domain S-box-containing protein/diguanylate cyclase (GGDEF) domain-containing protein</fullName>
    </submittedName>
</protein>
<dbReference type="GO" id="GO:0007165">
    <property type="term" value="P:signal transduction"/>
    <property type="evidence" value="ECO:0007669"/>
    <property type="project" value="UniProtKB-ARBA"/>
</dbReference>
<feature type="domain" description="PAS" evidence="7">
    <location>
        <begin position="336"/>
        <end position="405"/>
    </location>
</feature>
<dbReference type="InterPro" id="IPR029787">
    <property type="entry name" value="Nucleotide_cyclase"/>
</dbReference>
<comment type="subcellular location">
    <subcellularLocation>
        <location evidence="1">Membrane</location>
    </subcellularLocation>
</comment>
<dbReference type="PANTHER" id="PTHR44757:SF2">
    <property type="entry name" value="BIOFILM ARCHITECTURE MAINTENANCE PROTEIN MBAA"/>
    <property type="match status" value="1"/>
</dbReference>
<dbReference type="InterPro" id="IPR001633">
    <property type="entry name" value="EAL_dom"/>
</dbReference>
<dbReference type="SMART" id="SM00091">
    <property type="entry name" value="PAS"/>
    <property type="match status" value="1"/>
</dbReference>
<dbReference type="PANTHER" id="PTHR44757">
    <property type="entry name" value="DIGUANYLATE CYCLASE DGCP"/>
    <property type="match status" value="1"/>
</dbReference>
<feature type="domain" description="GGDEF" evidence="11">
    <location>
        <begin position="491"/>
        <end position="630"/>
    </location>
</feature>
<feature type="transmembrane region" description="Helical" evidence="6">
    <location>
        <begin position="280"/>
        <end position="301"/>
    </location>
</feature>
<dbReference type="Pfam" id="PF00563">
    <property type="entry name" value="EAL"/>
    <property type="match status" value="1"/>
</dbReference>
<dbReference type="Pfam" id="PF00990">
    <property type="entry name" value="GGDEF"/>
    <property type="match status" value="1"/>
</dbReference>
<dbReference type="Gene3D" id="3.30.450.350">
    <property type="entry name" value="CHASE domain"/>
    <property type="match status" value="1"/>
</dbReference>
<gene>
    <name evidence="12" type="ORF">SAMN05216387_102433</name>
</gene>
<evidence type="ECO:0000256" key="3">
    <source>
        <dbReference type="ARBA" id="ARBA00022989"/>
    </source>
</evidence>
<dbReference type="SUPFAM" id="SSF55073">
    <property type="entry name" value="Nucleotide cyclase"/>
    <property type="match status" value="1"/>
</dbReference>
<dbReference type="FunFam" id="3.20.20.450:FF:000001">
    <property type="entry name" value="Cyclic di-GMP phosphodiesterase yahA"/>
    <property type="match status" value="1"/>
</dbReference>
<dbReference type="PROSITE" id="PS50113">
    <property type="entry name" value="PAC"/>
    <property type="match status" value="1"/>
</dbReference>
<organism evidence="12 13">
    <name type="scientific">Nitrosovibrio tenuis</name>
    <dbReference type="NCBI Taxonomy" id="1233"/>
    <lineage>
        <taxon>Bacteria</taxon>
        <taxon>Pseudomonadati</taxon>
        <taxon>Pseudomonadota</taxon>
        <taxon>Betaproteobacteria</taxon>
        <taxon>Nitrosomonadales</taxon>
        <taxon>Nitrosomonadaceae</taxon>
        <taxon>Nitrosovibrio</taxon>
    </lineage>
</organism>
<evidence type="ECO:0000256" key="6">
    <source>
        <dbReference type="SAM" id="Phobius"/>
    </source>
</evidence>
<dbReference type="InterPro" id="IPR035965">
    <property type="entry name" value="PAS-like_dom_sf"/>
</dbReference>
<feature type="domain" description="EAL" evidence="10">
    <location>
        <begin position="639"/>
        <end position="892"/>
    </location>
</feature>
<dbReference type="GO" id="GO:0016020">
    <property type="term" value="C:membrane"/>
    <property type="evidence" value="ECO:0007669"/>
    <property type="project" value="UniProtKB-SubCell"/>
</dbReference>
<dbReference type="FunFam" id="3.30.70.270:FF:000001">
    <property type="entry name" value="Diguanylate cyclase domain protein"/>
    <property type="match status" value="1"/>
</dbReference>
<dbReference type="PROSITE" id="PS50839">
    <property type="entry name" value="CHASE"/>
    <property type="match status" value="1"/>
</dbReference>
<dbReference type="OrthoDB" id="9813903at2"/>
<dbReference type="InterPro" id="IPR013767">
    <property type="entry name" value="PAS_fold"/>
</dbReference>
<dbReference type="GO" id="GO:0006355">
    <property type="term" value="P:regulation of DNA-templated transcription"/>
    <property type="evidence" value="ECO:0007669"/>
    <property type="project" value="InterPro"/>
</dbReference>
<proteinExistence type="predicted"/>
<accession>A0A1H7J9Y3</accession>
<dbReference type="InterPro" id="IPR052155">
    <property type="entry name" value="Biofilm_reg_signaling"/>
</dbReference>
<dbReference type="Proteomes" id="UP000198620">
    <property type="component" value="Unassembled WGS sequence"/>
</dbReference>
<dbReference type="InterPro" id="IPR000700">
    <property type="entry name" value="PAS-assoc_C"/>
</dbReference>
<dbReference type="Pfam" id="PF00989">
    <property type="entry name" value="PAS"/>
    <property type="match status" value="1"/>
</dbReference>
<dbReference type="STRING" id="1233.SAMN05216387_102433"/>
<keyword evidence="2 6" id="KW-0812">Transmembrane</keyword>
<dbReference type="Pfam" id="PF03924">
    <property type="entry name" value="CHASE"/>
    <property type="match status" value="1"/>
</dbReference>
<dbReference type="InterPro" id="IPR035919">
    <property type="entry name" value="EAL_sf"/>
</dbReference>
<dbReference type="Gene3D" id="3.30.450.20">
    <property type="entry name" value="PAS domain"/>
    <property type="match status" value="1"/>
</dbReference>
<dbReference type="Gene3D" id="3.30.70.270">
    <property type="match status" value="1"/>
</dbReference>
<dbReference type="CDD" id="cd01949">
    <property type="entry name" value="GGDEF"/>
    <property type="match status" value="1"/>
</dbReference>
<comment type="catalytic activity">
    <reaction evidence="5">
        <text>3',3'-c-di-GMP + H2O = 5'-phosphoguanylyl(3'-&gt;5')guanosine + H(+)</text>
        <dbReference type="Rhea" id="RHEA:24902"/>
        <dbReference type="ChEBI" id="CHEBI:15377"/>
        <dbReference type="ChEBI" id="CHEBI:15378"/>
        <dbReference type="ChEBI" id="CHEBI:58754"/>
        <dbReference type="ChEBI" id="CHEBI:58805"/>
        <dbReference type="EC" id="3.1.4.52"/>
    </reaction>
    <physiologicalReaction direction="left-to-right" evidence="5">
        <dbReference type="Rhea" id="RHEA:24903"/>
    </physiologicalReaction>
</comment>
<keyword evidence="4 6" id="KW-0472">Membrane</keyword>
<dbReference type="GO" id="GO:0071111">
    <property type="term" value="F:cyclic-guanylate-specific phosphodiesterase activity"/>
    <property type="evidence" value="ECO:0007669"/>
    <property type="project" value="UniProtKB-EC"/>
</dbReference>
<evidence type="ECO:0000313" key="13">
    <source>
        <dbReference type="Proteomes" id="UP000198620"/>
    </source>
</evidence>
<dbReference type="NCBIfam" id="TIGR00254">
    <property type="entry name" value="GGDEF"/>
    <property type="match status" value="1"/>
</dbReference>
<evidence type="ECO:0000256" key="4">
    <source>
        <dbReference type="ARBA" id="ARBA00023136"/>
    </source>
</evidence>
<evidence type="ECO:0000259" key="8">
    <source>
        <dbReference type="PROSITE" id="PS50113"/>
    </source>
</evidence>
<dbReference type="Gene3D" id="3.20.20.450">
    <property type="entry name" value="EAL domain"/>
    <property type="match status" value="1"/>
</dbReference>
<dbReference type="InterPro" id="IPR042240">
    <property type="entry name" value="CHASE_sf"/>
</dbReference>
<evidence type="ECO:0000256" key="2">
    <source>
        <dbReference type="ARBA" id="ARBA00022692"/>
    </source>
</evidence>
<dbReference type="GO" id="GO:0071732">
    <property type="term" value="P:cellular response to nitric oxide"/>
    <property type="evidence" value="ECO:0007669"/>
    <property type="project" value="UniProtKB-ARBA"/>
</dbReference>
<dbReference type="AlphaFoldDB" id="A0A1H7J9Y3"/>
<sequence length="894" mass="100005">MHEQNANSRFNAELSEAVAKIGHHFSEYEQVLKGAYGYMLATGPVSRREWHTYINALRLDDSYPGIHGIGFAQYFRSAEMTAHVASVRAEGFSEYKVWPDTLGGEYTAIIYLEPFSGRNLRALGYDMFSNPVRRAAMARARDSGEVTLSGKVRLVQETSEDIQAGVLMYIPYYGPTGLPETLEQRRSSLAGYIYAPFRMDDFVTAVLRAELRDLELRIFDSHTDAQDNLLFESDKNQPGRASLPKFRRTISIPLYGQTWTIEALSRPGFENAVNSQEPQLVLLGGTLLSILAAIVSFMLLVNKEKVGALARANAELVSAIEEQQVATRARQEADMRIRQQASLLDKATDAIIIRGIDHRIHFWNHGAQRLYGWKPEEVMGKSIEEVIYGDTTSFRNAHQVLLREGEWRGEIMQLRKDGGMLTAEAHWTLVADDDGRPHSIFAINTDITQRKMAEKEIQHLAFYDSLTGLPNRQLLLDRLRQALAGSTRNRQTGALLFIDLDNFKLLNDTLGHDVGDLLLRQVAPRLISCVRDGDTVARLGGDEFVVVLVSNFSEHPEEAVTQIRAICERILAAFSQPFSLGAYKHHSTPSIGIALFNDQSSAMDELLKQADLAMYQAKASGRNSICFFNPGMQVEMDARVVLESDLHKSWERNEFVLHYQPQGDGQRVIGAEALVRWQHPRRGLLSPSEFIPHAEETGLILPLGTWVLETACAQLAAWARDPAMAWLNLAVNVSPRQFCQPDFVEQVLCILDHAGVNPQKLKLELTESLLLNNMDDTITKIAALKARGVGFALDDFGTGYSSLYYLKCLPLDWVKIDQFFVRDVLTNPNDATIVRAIILLARSMGLEVIAEGVETEAQKLFLAQHGCNAYQGYLLSPPLSSGQFQEFMQQRGGG</sequence>
<dbReference type="InterPro" id="IPR000014">
    <property type="entry name" value="PAS"/>
</dbReference>
<feature type="domain" description="PAC" evidence="8">
    <location>
        <begin position="407"/>
        <end position="459"/>
    </location>
</feature>
<dbReference type="InterPro" id="IPR006189">
    <property type="entry name" value="CHASE_dom"/>
</dbReference>
<keyword evidence="13" id="KW-1185">Reference proteome</keyword>